<dbReference type="EMBL" id="JADOES010000016">
    <property type="protein sequence ID" value="MBT9315768.1"/>
    <property type="molecule type" value="Genomic_DNA"/>
</dbReference>
<comment type="caution">
    <text evidence="2">The sequence shown here is derived from an EMBL/GenBank/DDBJ whole genome shotgun (WGS) entry which is preliminary data.</text>
</comment>
<evidence type="ECO:0000313" key="2">
    <source>
        <dbReference type="EMBL" id="MBT9315768.1"/>
    </source>
</evidence>
<dbReference type="Pfam" id="PF05860">
    <property type="entry name" value="TPS"/>
    <property type="match status" value="1"/>
</dbReference>
<dbReference type="SMART" id="SM00912">
    <property type="entry name" value="Haemagg_act"/>
    <property type="match status" value="1"/>
</dbReference>
<dbReference type="InterPro" id="IPR012334">
    <property type="entry name" value="Pectin_lyas_fold"/>
</dbReference>
<proteinExistence type="predicted"/>
<dbReference type="InterPro" id="IPR008638">
    <property type="entry name" value="FhaB/CdiA-like_TPS"/>
</dbReference>
<dbReference type="SUPFAM" id="SSF51126">
    <property type="entry name" value="Pectin lyase-like"/>
    <property type="match status" value="3"/>
</dbReference>
<dbReference type="Gene3D" id="2.160.20.10">
    <property type="entry name" value="Single-stranded right-handed beta-helix, Pectin lyase-like"/>
    <property type="match status" value="2"/>
</dbReference>
<organism evidence="2 3">
    <name type="scientific">Leptothoe spongobia TAU-MAC 1115</name>
    <dbReference type="NCBI Taxonomy" id="1967444"/>
    <lineage>
        <taxon>Bacteria</taxon>
        <taxon>Bacillati</taxon>
        <taxon>Cyanobacteriota</taxon>
        <taxon>Cyanophyceae</taxon>
        <taxon>Nodosilineales</taxon>
        <taxon>Cymatolegaceae</taxon>
        <taxon>Leptothoe</taxon>
        <taxon>Leptothoe spongobia</taxon>
    </lineage>
</organism>
<reference evidence="2" key="1">
    <citation type="submission" date="2020-11" db="EMBL/GenBank/DDBJ databases">
        <authorList>
            <person name="Konstantinou D."/>
            <person name="Gkelis S."/>
            <person name="Popin R."/>
            <person name="Fewer D."/>
            <person name="Sivonen K."/>
        </authorList>
    </citation>
    <scope>NUCLEOTIDE SEQUENCE</scope>
    <source>
        <strain evidence="2">TAU-MAC 1115</strain>
    </source>
</reference>
<dbReference type="InterPro" id="IPR011050">
    <property type="entry name" value="Pectin_lyase_fold/virulence"/>
</dbReference>
<dbReference type="Proteomes" id="UP000717364">
    <property type="component" value="Unassembled WGS sequence"/>
</dbReference>
<dbReference type="NCBIfam" id="TIGR01901">
    <property type="entry name" value="adhes_NPXG"/>
    <property type="match status" value="1"/>
</dbReference>
<evidence type="ECO:0000259" key="1">
    <source>
        <dbReference type="SMART" id="SM00912"/>
    </source>
</evidence>
<feature type="domain" description="Filamentous haemagglutinin FhaB/tRNA nuclease CdiA-like TPS" evidence="1">
    <location>
        <begin position="39"/>
        <end position="150"/>
    </location>
</feature>
<dbReference type="AlphaFoldDB" id="A0A947DFS8"/>
<protein>
    <submittedName>
        <fullName evidence="2">Filamentous hemagglutinin N-terminal domain-containing protein</fullName>
    </submittedName>
</protein>
<gene>
    <name evidence="2" type="ORF">IXB50_10055</name>
</gene>
<reference evidence="2" key="2">
    <citation type="journal article" date="2021" name="Mar. Drugs">
        <title>Genome Reduction and Secondary Metabolism of the Marine Sponge-Associated Cyanobacterium Leptothoe.</title>
        <authorList>
            <person name="Konstantinou D."/>
            <person name="Popin R.V."/>
            <person name="Fewer D.P."/>
            <person name="Sivonen K."/>
            <person name="Gkelis S."/>
        </authorList>
    </citation>
    <scope>NUCLEOTIDE SEQUENCE</scope>
    <source>
        <strain evidence="2">TAU-MAC 1115</strain>
    </source>
</reference>
<evidence type="ECO:0000313" key="3">
    <source>
        <dbReference type="Proteomes" id="UP000717364"/>
    </source>
</evidence>
<sequence>MDRYLTNILTTGVTGAITLVAGFWPSVAHGQLLLPDDSLGATPSTVTVTPNARRFLIEGGVARGSTLFHSFRDFNIAPNTGVYFINPAITEQIVARVTGDLPSNLLGTFGVLGDADMVFINPNGIVFGPRSRLDMGGSFLASTAEAVVFGDEFTFSATTLDTPPLLTVNVPSGLQFGQQPGPILYQAVGGIPNRGLTVQPGETLALLGGALNLENARLEAIRGQIELGSIAEAGQVAIVPREIGWAFDYSDIQVFDNLLSSRSIIRTAATENDFVMPEDDQGGNILIQAADVNLTRSTQVRAGTLTNLSSGDITINAQRLMMDDGSFLTTRAVANSSENITGNAGNISINASESVVLQGATETPTRIDATVQGETVNANNGLTKGVAFGNGGNIFINTPQLSVIGGAQVGTVSSTAGNAGNITINAPESIEISGVSQSRNNIRRSTIATGSSRSGTGGDLIINTGDLRISNGGRLKVGTAGTGAGGRTIINADTVGVIGGAAVPGSETLLSAIFARTGDEGNAGTVWIDARAIELRDGGRISTTALPNSRGNSNSIRINTTESIEIDGGIITENSFNPSGIFSNTQGTGRAGALDITTNELKIGNGGKITASTLNRAAQTSGGLDLSVNRLLLDGGAQIIVGTRADEGTGATVLVSDFEVILLRNGSLITSEALNSANGGNVIFSSSEGFVIAPPGEDSDIVARSNLGDGGRIDIVAQSILGLEERLALPNNGTNDLDASSRFGKAGTVSLNELGTEPIQAGANLPEAIGADEISRQCQPRSGISSFVVSGQGGIPTEVSMPGLLWETLDNINTREMATEITLDPVDSSLLTESPLREAQDWHMSGAGQIVLVAHTAETIPYATTSLAHCFLGDSAL</sequence>
<keyword evidence="3" id="KW-1185">Reference proteome</keyword>
<dbReference type="RefSeq" id="WP_215608838.1">
    <property type="nucleotide sequence ID" value="NZ_JADOES010000016.1"/>
</dbReference>
<name>A0A947DFS8_9CYAN</name>
<accession>A0A947DFS8</accession>